<feature type="domain" description="HTH tetR-type" evidence="5">
    <location>
        <begin position="14"/>
        <end position="74"/>
    </location>
</feature>
<name>A0A7W6LGN7_9HYPH</name>
<keyword evidence="7" id="KW-1185">Reference proteome</keyword>
<evidence type="ECO:0000259" key="5">
    <source>
        <dbReference type="PROSITE" id="PS50977"/>
    </source>
</evidence>
<reference evidence="6 7" key="1">
    <citation type="submission" date="2020-08" db="EMBL/GenBank/DDBJ databases">
        <title>Genomic Encyclopedia of Type Strains, Phase IV (KMG-IV): sequencing the most valuable type-strain genomes for metagenomic binning, comparative biology and taxonomic classification.</title>
        <authorList>
            <person name="Goeker M."/>
        </authorList>
    </citation>
    <scope>NUCLEOTIDE SEQUENCE [LARGE SCALE GENOMIC DNA]</scope>
    <source>
        <strain evidence="6 7">DSM 29514</strain>
    </source>
</reference>
<dbReference type="PROSITE" id="PS50977">
    <property type="entry name" value="HTH_TETR_2"/>
    <property type="match status" value="1"/>
</dbReference>
<dbReference type="Pfam" id="PF00440">
    <property type="entry name" value="TetR_N"/>
    <property type="match status" value="1"/>
</dbReference>
<gene>
    <name evidence="6" type="ORF">GGQ72_002621</name>
</gene>
<dbReference type="EMBL" id="JACIEC010000002">
    <property type="protein sequence ID" value="MBB4144069.1"/>
    <property type="molecule type" value="Genomic_DNA"/>
</dbReference>
<comment type="caution">
    <text evidence="6">The sequence shown here is derived from an EMBL/GenBank/DDBJ whole genome shotgun (WGS) entry which is preliminary data.</text>
</comment>
<dbReference type="InterPro" id="IPR001647">
    <property type="entry name" value="HTH_TetR"/>
</dbReference>
<evidence type="ECO:0000256" key="4">
    <source>
        <dbReference type="PROSITE-ProRule" id="PRU00335"/>
    </source>
</evidence>
<evidence type="ECO:0000313" key="6">
    <source>
        <dbReference type="EMBL" id="MBB4144069.1"/>
    </source>
</evidence>
<keyword evidence="2 4" id="KW-0238">DNA-binding</keyword>
<keyword evidence="3" id="KW-0804">Transcription</keyword>
<dbReference type="InterPro" id="IPR009057">
    <property type="entry name" value="Homeodomain-like_sf"/>
</dbReference>
<dbReference type="AlphaFoldDB" id="A0A7W6LGN7"/>
<sequence length="201" mass="22506">MNDHSTVASDTARQDNVERILECAERVFKHYGYSKTNVADIAKELSMSPANIYRFFASKADIHQALARRMLAAQYDALAESAGRKASAADRLRAHTLLQHSLVMETMLDEQKVHEMVLVAMDQQWPVIEEHLARVRGIIENIIKDGIEAGEFRQQDARLAAECYMHAGVCLCHPQLVAKTAASDEVMTPEALIEFAIQALR</sequence>
<dbReference type="InterPro" id="IPR036271">
    <property type="entry name" value="Tet_transcr_reg_TetR-rel_C_sf"/>
</dbReference>
<accession>A0A7W6LGN7</accession>
<dbReference type="InterPro" id="IPR041478">
    <property type="entry name" value="TetR_C_27"/>
</dbReference>
<dbReference type="GO" id="GO:0000976">
    <property type="term" value="F:transcription cis-regulatory region binding"/>
    <property type="evidence" value="ECO:0007669"/>
    <property type="project" value="TreeGrafter"/>
</dbReference>
<dbReference type="Proteomes" id="UP000519897">
    <property type="component" value="Unassembled WGS sequence"/>
</dbReference>
<dbReference type="PANTHER" id="PTHR30055">
    <property type="entry name" value="HTH-TYPE TRANSCRIPTIONAL REGULATOR RUTR"/>
    <property type="match status" value="1"/>
</dbReference>
<feature type="DNA-binding region" description="H-T-H motif" evidence="4">
    <location>
        <begin position="37"/>
        <end position="56"/>
    </location>
</feature>
<dbReference type="SUPFAM" id="SSF48498">
    <property type="entry name" value="Tetracyclin repressor-like, C-terminal domain"/>
    <property type="match status" value="1"/>
</dbReference>
<organism evidence="6 7">
    <name type="scientific">Rhizobium rhizoryzae</name>
    <dbReference type="NCBI Taxonomy" id="451876"/>
    <lineage>
        <taxon>Bacteria</taxon>
        <taxon>Pseudomonadati</taxon>
        <taxon>Pseudomonadota</taxon>
        <taxon>Alphaproteobacteria</taxon>
        <taxon>Hyphomicrobiales</taxon>
        <taxon>Rhizobiaceae</taxon>
        <taxon>Rhizobium/Agrobacterium group</taxon>
        <taxon>Rhizobium</taxon>
    </lineage>
</organism>
<evidence type="ECO:0000256" key="3">
    <source>
        <dbReference type="ARBA" id="ARBA00023163"/>
    </source>
</evidence>
<dbReference type="InterPro" id="IPR050109">
    <property type="entry name" value="HTH-type_TetR-like_transc_reg"/>
</dbReference>
<evidence type="ECO:0000256" key="1">
    <source>
        <dbReference type="ARBA" id="ARBA00023015"/>
    </source>
</evidence>
<keyword evidence="1" id="KW-0805">Transcription regulation</keyword>
<dbReference type="SUPFAM" id="SSF46689">
    <property type="entry name" value="Homeodomain-like"/>
    <property type="match status" value="1"/>
</dbReference>
<evidence type="ECO:0000313" key="7">
    <source>
        <dbReference type="Proteomes" id="UP000519897"/>
    </source>
</evidence>
<proteinExistence type="predicted"/>
<dbReference type="Gene3D" id="1.10.10.60">
    <property type="entry name" value="Homeodomain-like"/>
    <property type="match status" value="1"/>
</dbReference>
<dbReference type="Gene3D" id="1.10.357.10">
    <property type="entry name" value="Tetracycline Repressor, domain 2"/>
    <property type="match status" value="1"/>
</dbReference>
<dbReference type="PANTHER" id="PTHR30055:SF151">
    <property type="entry name" value="TRANSCRIPTIONAL REGULATORY PROTEIN"/>
    <property type="match status" value="1"/>
</dbReference>
<dbReference type="RefSeq" id="WP_062555850.1">
    <property type="nucleotide sequence ID" value="NZ_CP049250.1"/>
</dbReference>
<dbReference type="GO" id="GO:0003700">
    <property type="term" value="F:DNA-binding transcription factor activity"/>
    <property type="evidence" value="ECO:0007669"/>
    <property type="project" value="TreeGrafter"/>
</dbReference>
<protein>
    <submittedName>
        <fullName evidence="6">AcrR family transcriptional regulator</fullName>
    </submittedName>
</protein>
<dbReference type="Pfam" id="PF17935">
    <property type="entry name" value="TetR_C_27"/>
    <property type="match status" value="1"/>
</dbReference>
<evidence type="ECO:0000256" key="2">
    <source>
        <dbReference type="ARBA" id="ARBA00023125"/>
    </source>
</evidence>
<dbReference type="PRINTS" id="PR00455">
    <property type="entry name" value="HTHTETR"/>
</dbReference>